<dbReference type="AlphaFoldDB" id="A0A5C5UVI6"/>
<dbReference type="RefSeq" id="WP_146569010.1">
    <property type="nucleotide sequence ID" value="NZ_SIHJ01000008.1"/>
</dbReference>
<evidence type="ECO:0000313" key="10">
    <source>
        <dbReference type="Proteomes" id="UP000316714"/>
    </source>
</evidence>
<keyword evidence="4" id="KW-0249">Electron transport</keyword>
<comment type="caution">
    <text evidence="9">The sequence shown here is derived from an EMBL/GenBank/DDBJ whole genome shotgun (WGS) entry which is preliminary data.</text>
</comment>
<dbReference type="InterPro" id="IPR009056">
    <property type="entry name" value="Cyt_c-like_dom"/>
</dbReference>
<keyword evidence="7" id="KW-0812">Transmembrane</keyword>
<evidence type="ECO:0000256" key="3">
    <source>
        <dbReference type="ARBA" id="ARBA00022723"/>
    </source>
</evidence>
<evidence type="ECO:0000256" key="1">
    <source>
        <dbReference type="ARBA" id="ARBA00022448"/>
    </source>
</evidence>
<dbReference type="Gene3D" id="6.10.280.130">
    <property type="match status" value="1"/>
</dbReference>
<keyword evidence="1" id="KW-0813">Transport</keyword>
<dbReference type="GO" id="GO:0020037">
    <property type="term" value="F:heme binding"/>
    <property type="evidence" value="ECO:0007669"/>
    <property type="project" value="InterPro"/>
</dbReference>
<proteinExistence type="predicted"/>
<dbReference type="InterPro" id="IPR032858">
    <property type="entry name" value="CcoP_N"/>
</dbReference>
<dbReference type="InterPro" id="IPR008168">
    <property type="entry name" value="Cyt_C_IC"/>
</dbReference>
<gene>
    <name evidence="9" type="primary">ccoP2</name>
    <name evidence="9" type="ORF">KOR34_52070</name>
</gene>
<dbReference type="PROSITE" id="PS51007">
    <property type="entry name" value="CYTC"/>
    <property type="match status" value="1"/>
</dbReference>
<feature type="domain" description="Cytochrome c" evidence="8">
    <location>
        <begin position="97"/>
        <end position="176"/>
    </location>
</feature>
<keyword evidence="7" id="KW-1133">Transmembrane helix</keyword>
<dbReference type="InterPro" id="IPR036909">
    <property type="entry name" value="Cyt_c-like_dom_sf"/>
</dbReference>
<dbReference type="Proteomes" id="UP000316714">
    <property type="component" value="Unassembled WGS sequence"/>
</dbReference>
<keyword evidence="2 6" id="KW-0349">Heme</keyword>
<keyword evidence="3 6" id="KW-0479">Metal-binding</keyword>
<dbReference type="GO" id="GO:0009055">
    <property type="term" value="F:electron transfer activity"/>
    <property type="evidence" value="ECO:0007669"/>
    <property type="project" value="InterPro"/>
</dbReference>
<evidence type="ECO:0000313" key="9">
    <source>
        <dbReference type="EMBL" id="TWT29395.1"/>
    </source>
</evidence>
<sequence length="197" mass="21875">MSYQPNDDSETDKLSGHMYDGIQEYDNPTPGWWNWLFVASIAFAPFYLLVFHSPYQENTLAAQYDRAYADNLRLQFGEIGTLEPDADTIIQYMDDPKWIAVGQITFKTHCVTCHGKEGEGISGPNLTDNSYLHVKQIEDIAKVVQEGAKAGAMPAWGNRLHPNEVVLVASYVASLRGTNTAGGKAPEGNEIPPWPKQ</sequence>
<dbReference type="SUPFAM" id="SSF46626">
    <property type="entry name" value="Cytochrome c"/>
    <property type="match status" value="1"/>
</dbReference>
<evidence type="ECO:0000256" key="4">
    <source>
        <dbReference type="ARBA" id="ARBA00022982"/>
    </source>
</evidence>
<dbReference type="InterPro" id="IPR050597">
    <property type="entry name" value="Cytochrome_c_Oxidase_Subunit"/>
</dbReference>
<dbReference type="InterPro" id="IPR038414">
    <property type="entry name" value="CcoP_N_sf"/>
</dbReference>
<dbReference type="Pfam" id="PF14715">
    <property type="entry name" value="FixP_N"/>
    <property type="match status" value="1"/>
</dbReference>
<accession>A0A5C5UVI6</accession>
<protein>
    <submittedName>
        <fullName evidence="9">Cbb3-type cytochrome c oxidase subunit CcoP2</fullName>
    </submittedName>
</protein>
<keyword evidence="7" id="KW-0472">Membrane</keyword>
<dbReference type="PRINTS" id="PR00605">
    <property type="entry name" value="CYTCHROMECIC"/>
</dbReference>
<evidence type="ECO:0000256" key="6">
    <source>
        <dbReference type="PROSITE-ProRule" id="PRU00433"/>
    </source>
</evidence>
<evidence type="ECO:0000256" key="7">
    <source>
        <dbReference type="SAM" id="Phobius"/>
    </source>
</evidence>
<dbReference type="OrthoDB" id="7933886at2"/>
<dbReference type="Pfam" id="PF13442">
    <property type="entry name" value="Cytochrome_CBB3"/>
    <property type="match status" value="1"/>
</dbReference>
<name>A0A5C5UVI6_9BACT</name>
<feature type="transmembrane region" description="Helical" evidence="7">
    <location>
        <begin position="32"/>
        <end position="50"/>
    </location>
</feature>
<organism evidence="9 10">
    <name type="scientific">Posidoniimonas corsicana</name>
    <dbReference type="NCBI Taxonomy" id="1938618"/>
    <lineage>
        <taxon>Bacteria</taxon>
        <taxon>Pseudomonadati</taxon>
        <taxon>Planctomycetota</taxon>
        <taxon>Planctomycetia</taxon>
        <taxon>Pirellulales</taxon>
        <taxon>Lacipirellulaceae</taxon>
        <taxon>Posidoniimonas</taxon>
    </lineage>
</organism>
<dbReference type="Gene3D" id="1.10.760.10">
    <property type="entry name" value="Cytochrome c-like domain"/>
    <property type="match status" value="1"/>
</dbReference>
<dbReference type="PANTHER" id="PTHR33751:SF1">
    <property type="entry name" value="CBB3-TYPE CYTOCHROME C OXIDASE SUBUNIT FIXP"/>
    <property type="match status" value="1"/>
</dbReference>
<evidence type="ECO:0000256" key="2">
    <source>
        <dbReference type="ARBA" id="ARBA00022617"/>
    </source>
</evidence>
<keyword evidence="10" id="KW-1185">Reference proteome</keyword>
<reference evidence="9 10" key="1">
    <citation type="submission" date="2019-02" db="EMBL/GenBank/DDBJ databases">
        <title>Deep-cultivation of Planctomycetes and their phenomic and genomic characterization uncovers novel biology.</title>
        <authorList>
            <person name="Wiegand S."/>
            <person name="Jogler M."/>
            <person name="Boedeker C."/>
            <person name="Pinto D."/>
            <person name="Vollmers J."/>
            <person name="Rivas-Marin E."/>
            <person name="Kohn T."/>
            <person name="Peeters S.H."/>
            <person name="Heuer A."/>
            <person name="Rast P."/>
            <person name="Oberbeckmann S."/>
            <person name="Bunk B."/>
            <person name="Jeske O."/>
            <person name="Meyerdierks A."/>
            <person name="Storesund J.E."/>
            <person name="Kallscheuer N."/>
            <person name="Luecker S."/>
            <person name="Lage O.M."/>
            <person name="Pohl T."/>
            <person name="Merkel B.J."/>
            <person name="Hornburger P."/>
            <person name="Mueller R.-W."/>
            <person name="Bruemmer F."/>
            <person name="Labrenz M."/>
            <person name="Spormann A.M."/>
            <person name="Op Den Camp H."/>
            <person name="Overmann J."/>
            <person name="Amann R."/>
            <person name="Jetten M.S.M."/>
            <person name="Mascher T."/>
            <person name="Medema M.H."/>
            <person name="Devos D.P."/>
            <person name="Kaster A.-K."/>
            <person name="Ovreas L."/>
            <person name="Rohde M."/>
            <person name="Galperin M.Y."/>
            <person name="Jogler C."/>
        </authorList>
    </citation>
    <scope>NUCLEOTIDE SEQUENCE [LARGE SCALE GENOMIC DNA]</scope>
    <source>
        <strain evidence="9 10">KOR34</strain>
    </source>
</reference>
<dbReference type="PANTHER" id="PTHR33751">
    <property type="entry name" value="CBB3-TYPE CYTOCHROME C OXIDASE SUBUNIT FIXP"/>
    <property type="match status" value="1"/>
</dbReference>
<keyword evidence="5 6" id="KW-0408">Iron</keyword>
<evidence type="ECO:0000259" key="8">
    <source>
        <dbReference type="PROSITE" id="PS51007"/>
    </source>
</evidence>
<dbReference type="GO" id="GO:0005506">
    <property type="term" value="F:iron ion binding"/>
    <property type="evidence" value="ECO:0007669"/>
    <property type="project" value="InterPro"/>
</dbReference>
<evidence type="ECO:0000256" key="5">
    <source>
        <dbReference type="ARBA" id="ARBA00023004"/>
    </source>
</evidence>
<dbReference type="EMBL" id="SIHJ01000008">
    <property type="protein sequence ID" value="TWT29395.1"/>
    <property type="molecule type" value="Genomic_DNA"/>
</dbReference>